<evidence type="ECO:0000313" key="1">
    <source>
        <dbReference type="EMBL" id="KAL1852760.1"/>
    </source>
</evidence>
<reference evidence="1 2" key="1">
    <citation type="journal article" date="2024" name="IMA Fungus">
        <title>IMA Genome - F19 : A genome assembly and annotation guide to empower mycologists, including annotated draft genome sequences of Ceratocystis pirilliformis, Diaporthe australafricana, Fusarium ophioides, Paecilomyces lecythidis, and Sporothrix stenoceras.</title>
        <authorList>
            <person name="Aylward J."/>
            <person name="Wilson A.M."/>
            <person name="Visagie C.M."/>
            <person name="Spraker J."/>
            <person name="Barnes I."/>
            <person name="Buitendag C."/>
            <person name="Ceriani C."/>
            <person name="Del Mar Angel L."/>
            <person name="du Plessis D."/>
            <person name="Fuchs T."/>
            <person name="Gasser K."/>
            <person name="Kramer D."/>
            <person name="Li W."/>
            <person name="Munsamy K."/>
            <person name="Piso A."/>
            <person name="Price J.L."/>
            <person name="Sonnekus B."/>
            <person name="Thomas C."/>
            <person name="van der Nest A."/>
            <person name="van Dijk A."/>
            <person name="van Heerden A."/>
            <person name="van Vuuren N."/>
            <person name="Yilmaz N."/>
            <person name="Duong T.A."/>
            <person name="van der Merwe N.A."/>
            <person name="Wingfield M.J."/>
            <person name="Wingfield B.D."/>
        </authorList>
    </citation>
    <scope>NUCLEOTIDE SEQUENCE [LARGE SCALE GENOMIC DNA]</scope>
    <source>
        <strain evidence="1 2">CMW 18300</strain>
    </source>
</reference>
<proteinExistence type="predicted"/>
<dbReference type="Proteomes" id="UP001583177">
    <property type="component" value="Unassembled WGS sequence"/>
</dbReference>
<name>A0ABR3W409_9PEZI</name>
<organism evidence="1 2">
    <name type="scientific">Diaporthe australafricana</name>
    <dbReference type="NCBI Taxonomy" id="127596"/>
    <lineage>
        <taxon>Eukaryota</taxon>
        <taxon>Fungi</taxon>
        <taxon>Dikarya</taxon>
        <taxon>Ascomycota</taxon>
        <taxon>Pezizomycotina</taxon>
        <taxon>Sordariomycetes</taxon>
        <taxon>Sordariomycetidae</taxon>
        <taxon>Diaporthales</taxon>
        <taxon>Diaporthaceae</taxon>
        <taxon>Diaporthe</taxon>
    </lineage>
</organism>
<evidence type="ECO:0000313" key="2">
    <source>
        <dbReference type="Proteomes" id="UP001583177"/>
    </source>
</evidence>
<evidence type="ECO:0008006" key="3">
    <source>
        <dbReference type="Google" id="ProtNLM"/>
    </source>
</evidence>
<dbReference type="Gene3D" id="1.10.510.10">
    <property type="entry name" value="Transferase(Phosphotransferase) domain 1"/>
    <property type="match status" value="1"/>
</dbReference>
<dbReference type="InterPro" id="IPR011009">
    <property type="entry name" value="Kinase-like_dom_sf"/>
</dbReference>
<dbReference type="EMBL" id="JAWRVE010000157">
    <property type="protein sequence ID" value="KAL1852760.1"/>
    <property type="molecule type" value="Genomic_DNA"/>
</dbReference>
<gene>
    <name evidence="1" type="ORF">Daus18300_012091</name>
</gene>
<dbReference type="SUPFAM" id="SSF56112">
    <property type="entry name" value="Protein kinase-like (PK-like)"/>
    <property type="match status" value="1"/>
</dbReference>
<sequence length="205" mass="22966">MFFKTLRRLSGSAEEWDYVDVLPEQENPRPNIAGKYGPASNVFAIGMCLHDMITHHVPPYPPGAVGPLNHPNLADGVGYYFTQDTPFVTDAWQQRVAPFYTHGARLLSENINIVLKSIIVRCLADQPAHRPTLAELLRFVDRFERLPQMGQPDDWFRDVYATPRDRRMLEASGVLSTQLLKILSALVTSFSLQTGCQDKLAGPSA</sequence>
<protein>
    <recommendedName>
        <fullName evidence="3">Protein kinase domain-containing protein</fullName>
    </recommendedName>
</protein>
<keyword evidence="2" id="KW-1185">Reference proteome</keyword>
<accession>A0ABR3W409</accession>
<comment type="caution">
    <text evidence="1">The sequence shown here is derived from an EMBL/GenBank/DDBJ whole genome shotgun (WGS) entry which is preliminary data.</text>
</comment>